<protein>
    <submittedName>
        <fullName evidence="4">3-phytase</fullName>
    </submittedName>
</protein>
<reference evidence="5" key="1">
    <citation type="submission" date="2015-11" db="EMBL/GenBank/DDBJ databases">
        <authorList>
            <person name="Blom J."/>
        </authorList>
    </citation>
    <scope>NUCLEOTIDE SEQUENCE [LARGE SCALE GENOMIC DNA]</scope>
</reference>
<dbReference type="PANTHER" id="PTHR11567">
    <property type="entry name" value="ACID PHOSPHATASE-RELATED"/>
    <property type="match status" value="1"/>
</dbReference>
<dbReference type="InterPro" id="IPR029033">
    <property type="entry name" value="His_PPase_superfam"/>
</dbReference>
<comment type="similarity">
    <text evidence="1">Belongs to the histidine acid phosphatase family.</text>
</comment>
<sequence length="417" mass="45778">MRKTGILSLASMLVINAAAASSSWQLEKVVEIDRHSVRPPTVGNQKAMEAGSDRRWPAWQTAAGELTAHGYQAAVNHGRYAGESARESGMLADGCPDDDAVYIRASPLQRTRATAEALAEGAFPGCKVPVHVASGYDPLFQSEHLPAAALDPHKVHRATLQAAGGDLNTLQHRLRADIARLQQAVCQPGKPCPTFAQRWQIEPGGDGRASIRGLRDMADMAESIRLAWSNHNPLSEVAFGHVRSADDVAALLPLLTINYDLTNDVPYIAQRRGAVLLDQVSKALQSEATANAPPATRWLVLVGHDTNIAYLRTLLGFHWQLGNYPRGNIPPASRLVFERWRDTRSGDRFLRIYFQAQSLDQLRNLTPLNAQQPPLEQEFSPEGCEKREPGMLCPYSTMMTHLRAAVDNSATTQVEYD</sequence>
<keyword evidence="5" id="KW-1185">Reference proteome</keyword>
<dbReference type="GO" id="GO:0030288">
    <property type="term" value="C:outer membrane-bounded periplasmic space"/>
    <property type="evidence" value="ECO:0007669"/>
    <property type="project" value="TreeGrafter"/>
</dbReference>
<evidence type="ECO:0000313" key="4">
    <source>
        <dbReference type="EMBL" id="CUU23177.1"/>
    </source>
</evidence>
<dbReference type="CDD" id="cd07061">
    <property type="entry name" value="HP_HAP_like"/>
    <property type="match status" value="1"/>
</dbReference>
<dbReference type="PATRIC" id="fig|1619313.3.peg.980"/>
<dbReference type="OrthoDB" id="395886at2"/>
<name>A0A0U5KY50_9GAMM</name>
<evidence type="ECO:0000256" key="1">
    <source>
        <dbReference type="ARBA" id="ARBA00005375"/>
    </source>
</evidence>
<dbReference type="GO" id="GO:0050308">
    <property type="term" value="F:sugar-phosphatase activity"/>
    <property type="evidence" value="ECO:0007669"/>
    <property type="project" value="TreeGrafter"/>
</dbReference>
<evidence type="ECO:0000256" key="2">
    <source>
        <dbReference type="ARBA" id="ARBA00022801"/>
    </source>
</evidence>
<accession>A0A0U5KY50</accession>
<feature type="chain" id="PRO_5006860921" evidence="3">
    <location>
        <begin position="20"/>
        <end position="417"/>
    </location>
</feature>
<evidence type="ECO:0000313" key="5">
    <source>
        <dbReference type="Proteomes" id="UP000059419"/>
    </source>
</evidence>
<dbReference type="RefSeq" id="WP_067428328.1">
    <property type="nucleotide sequence ID" value="NZ_JAOSHQ010000001.1"/>
</dbReference>
<dbReference type="PANTHER" id="PTHR11567:SF110">
    <property type="entry name" value="2-PHOSPHOXYLOSE PHOSPHATASE 1"/>
    <property type="match status" value="1"/>
</dbReference>
<dbReference type="InterPro" id="IPR050645">
    <property type="entry name" value="Histidine_acid_phosphatase"/>
</dbReference>
<feature type="signal peptide" evidence="3">
    <location>
        <begin position="1"/>
        <end position="19"/>
    </location>
</feature>
<gene>
    <name evidence="4" type="ORF">EM595_0941</name>
</gene>
<dbReference type="AlphaFoldDB" id="A0A0U5KY50"/>
<dbReference type="Pfam" id="PF00328">
    <property type="entry name" value="His_Phos_2"/>
    <property type="match status" value="1"/>
</dbReference>
<evidence type="ECO:0000256" key="3">
    <source>
        <dbReference type="SAM" id="SignalP"/>
    </source>
</evidence>
<dbReference type="KEGG" id="ege:EM595_0941"/>
<proteinExistence type="inferred from homology"/>
<organism evidence="4 5">
    <name type="scientific">Duffyella gerundensis</name>
    <dbReference type="NCBI Taxonomy" id="1619313"/>
    <lineage>
        <taxon>Bacteria</taxon>
        <taxon>Pseudomonadati</taxon>
        <taxon>Pseudomonadota</taxon>
        <taxon>Gammaproteobacteria</taxon>
        <taxon>Enterobacterales</taxon>
        <taxon>Erwiniaceae</taxon>
        <taxon>Duffyella</taxon>
    </lineage>
</organism>
<dbReference type="InterPro" id="IPR000560">
    <property type="entry name" value="His_Pase_clade-2"/>
</dbReference>
<keyword evidence="3" id="KW-0732">Signal</keyword>
<dbReference type="EMBL" id="LN907827">
    <property type="protein sequence ID" value="CUU23177.1"/>
    <property type="molecule type" value="Genomic_DNA"/>
</dbReference>
<keyword evidence="2" id="KW-0378">Hydrolase</keyword>
<dbReference type="Gene3D" id="3.40.50.1240">
    <property type="entry name" value="Phosphoglycerate mutase-like"/>
    <property type="match status" value="2"/>
</dbReference>
<dbReference type="STRING" id="1619313.EM595_0941"/>
<dbReference type="SUPFAM" id="SSF53254">
    <property type="entry name" value="Phosphoglycerate mutase-like"/>
    <property type="match status" value="1"/>
</dbReference>
<dbReference type="Proteomes" id="UP000059419">
    <property type="component" value="Chromosome 1"/>
</dbReference>